<dbReference type="AlphaFoldDB" id="A0A6H1ZQ61"/>
<dbReference type="Gene3D" id="1.10.10.10">
    <property type="entry name" value="Winged helix-like DNA-binding domain superfamily/Winged helix DNA-binding domain"/>
    <property type="match status" value="1"/>
</dbReference>
<dbReference type="InterPro" id="IPR038720">
    <property type="entry name" value="YprB_RNase_H-like_dom"/>
</dbReference>
<evidence type="ECO:0000259" key="1">
    <source>
        <dbReference type="Pfam" id="PF13482"/>
    </source>
</evidence>
<organism evidence="2">
    <name type="scientific">viral metagenome</name>
    <dbReference type="NCBI Taxonomy" id="1070528"/>
    <lineage>
        <taxon>unclassified sequences</taxon>
        <taxon>metagenomes</taxon>
        <taxon>organismal metagenomes</taxon>
    </lineage>
</organism>
<dbReference type="EMBL" id="MT144137">
    <property type="protein sequence ID" value="QJA49447.1"/>
    <property type="molecule type" value="Genomic_DNA"/>
</dbReference>
<sequence>MITSHSERSTEITRLLNAGLSAEQIANKCEIKQSTVRRYIRFIKSRFLSKKEVTKNPKILLLDIETLPCLATIWGIYEQRIPAENILRDWFILSWSAKYLYSGKMMSDVLTSEEVIKNEDKRLLGGIWELINESDIIIGQNLKKFDLRKLNARFIINKFPPPLPYQTIDTLTECRKYFAFTSYKLDYINKILGLRRKVGTSYELWLKCLTGDPESLKQMEVYNRQDVLILEDLYTTIRGWIKSGPNLGLYYDTDGASVCPNCGSTSLEWKGYYYTGAGRFKSGRCNNCTAVFRSRYSDLSKEEKKSLLSTIAR</sequence>
<dbReference type="InterPro" id="IPR012337">
    <property type="entry name" value="RNaseH-like_sf"/>
</dbReference>
<feature type="domain" description="YprB ribonuclease H-like" evidence="1">
    <location>
        <begin position="118"/>
        <end position="236"/>
    </location>
</feature>
<dbReference type="Pfam" id="PF13482">
    <property type="entry name" value="RNase_H_2"/>
    <property type="match status" value="1"/>
</dbReference>
<dbReference type="Gene3D" id="3.30.420.10">
    <property type="entry name" value="Ribonuclease H-like superfamily/Ribonuclease H"/>
    <property type="match status" value="1"/>
</dbReference>
<evidence type="ECO:0000313" key="2">
    <source>
        <dbReference type="EMBL" id="QJA49447.1"/>
    </source>
</evidence>
<name>A0A6H1ZQ61_9ZZZZ</name>
<dbReference type="InterPro" id="IPR036388">
    <property type="entry name" value="WH-like_DNA-bd_sf"/>
</dbReference>
<proteinExistence type="predicted"/>
<protein>
    <submittedName>
        <fullName evidence="2">Putative RNase_H superfamily protein</fullName>
    </submittedName>
</protein>
<reference evidence="2" key="1">
    <citation type="submission" date="2020-03" db="EMBL/GenBank/DDBJ databases">
        <title>The deep terrestrial virosphere.</title>
        <authorList>
            <person name="Holmfeldt K."/>
            <person name="Nilsson E."/>
            <person name="Simone D."/>
            <person name="Lopez-Fernandez M."/>
            <person name="Wu X."/>
            <person name="de Brujin I."/>
            <person name="Lundin D."/>
            <person name="Andersson A."/>
            <person name="Bertilsson S."/>
            <person name="Dopson M."/>
        </authorList>
    </citation>
    <scope>NUCLEOTIDE SEQUENCE</scope>
    <source>
        <strain evidence="2">TM448A01363</strain>
    </source>
</reference>
<gene>
    <name evidence="2" type="ORF">TM448A01363_0015</name>
</gene>
<dbReference type="SUPFAM" id="SSF53098">
    <property type="entry name" value="Ribonuclease H-like"/>
    <property type="match status" value="1"/>
</dbReference>
<dbReference type="GO" id="GO:0003676">
    <property type="term" value="F:nucleic acid binding"/>
    <property type="evidence" value="ECO:0007669"/>
    <property type="project" value="InterPro"/>
</dbReference>
<accession>A0A6H1ZQ61</accession>
<dbReference type="InterPro" id="IPR036397">
    <property type="entry name" value="RNaseH_sf"/>
</dbReference>